<dbReference type="InterPro" id="IPR044965">
    <property type="entry name" value="Glyco_hydro_17_plant"/>
</dbReference>
<evidence type="ECO:0000256" key="1">
    <source>
        <dbReference type="ARBA" id="ARBA00008773"/>
    </source>
</evidence>
<keyword evidence="3 5" id="KW-0326">Glycosidase</keyword>
<comment type="caution">
    <text evidence="7">The sequence shown here is derived from an EMBL/GenBank/DDBJ whole genome shotgun (WGS) entry which is preliminary data.</text>
</comment>
<gene>
    <name evidence="7" type="ORF">Salat_1284000</name>
</gene>
<keyword evidence="8" id="KW-1185">Reference proteome</keyword>
<dbReference type="EMBL" id="JACGWO010000004">
    <property type="protein sequence ID" value="KAK4429833.1"/>
    <property type="molecule type" value="Genomic_DNA"/>
</dbReference>
<keyword evidence="6" id="KW-0732">Signal</keyword>
<dbReference type="GO" id="GO:0004553">
    <property type="term" value="F:hydrolase activity, hydrolyzing O-glycosyl compounds"/>
    <property type="evidence" value="ECO:0007669"/>
    <property type="project" value="InterPro"/>
</dbReference>
<keyword evidence="2 5" id="KW-0378">Hydrolase</keyword>
<dbReference type="FunFam" id="3.20.20.80:FF:000010">
    <property type="entry name" value="glucan endo-1,3-beta-glucosidase, basic"/>
    <property type="match status" value="1"/>
</dbReference>
<dbReference type="PROSITE" id="PS00587">
    <property type="entry name" value="GLYCOSYL_HYDROL_F17"/>
    <property type="match status" value="1"/>
</dbReference>
<evidence type="ECO:0000256" key="4">
    <source>
        <dbReference type="RuleBase" id="RU004335"/>
    </source>
</evidence>
<accession>A0AAE1YGW9</accession>
<dbReference type="Gene3D" id="3.20.20.80">
    <property type="entry name" value="Glycosidases"/>
    <property type="match status" value="1"/>
</dbReference>
<feature type="chain" id="PRO_5042078256" evidence="6">
    <location>
        <begin position="32"/>
        <end position="349"/>
    </location>
</feature>
<comment type="similarity">
    <text evidence="1 4">Belongs to the glycosyl hydrolase 17 family.</text>
</comment>
<evidence type="ECO:0000313" key="7">
    <source>
        <dbReference type="EMBL" id="KAK4429833.1"/>
    </source>
</evidence>
<reference evidence="7" key="1">
    <citation type="submission" date="2020-06" db="EMBL/GenBank/DDBJ databases">
        <authorList>
            <person name="Li T."/>
            <person name="Hu X."/>
            <person name="Zhang T."/>
            <person name="Song X."/>
            <person name="Zhang H."/>
            <person name="Dai N."/>
            <person name="Sheng W."/>
            <person name="Hou X."/>
            <person name="Wei L."/>
        </authorList>
    </citation>
    <scope>NUCLEOTIDE SEQUENCE</scope>
    <source>
        <strain evidence="7">3651</strain>
        <tissue evidence="7">Leaf</tissue>
    </source>
</reference>
<sequence>MGNQRLMRISRSILLTLLFPILFLLSHSTGAVSVGVCYGRVATNLPLPSNVTNLLESNRISRIRLFNPDPDALAPFWGTGIELMIGVPNEILPMLADGTVATSQQWLKSNIFTYVEPSQVRYLAVGNEVLLKEPYYMPYVVPAILNLYQALQALGLGDTVKVSSSHAATILSNSYPPSAGSFDPNLKSVLIPLLGFFRDTGSPLMVNVYPFYSYINNKENATLDYALFRSSRIEIDQNLAYTNMFDATIDAFLYAMEKEGFHGIPVVVTETGWPTGGVDGASADNALAYNGNVVMRALANVGTPKRPGIGFEVFLFDLFDENGKSGGEYERHFGIFGVNGIKAYDIRFS</sequence>
<dbReference type="Proteomes" id="UP001293254">
    <property type="component" value="Unassembled WGS sequence"/>
</dbReference>
<dbReference type="PANTHER" id="PTHR32227">
    <property type="entry name" value="GLUCAN ENDO-1,3-BETA-GLUCOSIDASE BG1-RELATED-RELATED"/>
    <property type="match status" value="1"/>
</dbReference>
<protein>
    <submittedName>
        <fullName evidence="7">Glucan endo-1,3-beta-glucosidase</fullName>
    </submittedName>
</protein>
<dbReference type="SUPFAM" id="SSF51445">
    <property type="entry name" value="(Trans)glycosidases"/>
    <property type="match status" value="1"/>
</dbReference>
<evidence type="ECO:0000256" key="2">
    <source>
        <dbReference type="ARBA" id="ARBA00022801"/>
    </source>
</evidence>
<dbReference type="InterPro" id="IPR000490">
    <property type="entry name" value="Glyco_hydro_17"/>
</dbReference>
<dbReference type="GO" id="GO:0005975">
    <property type="term" value="P:carbohydrate metabolic process"/>
    <property type="evidence" value="ECO:0007669"/>
    <property type="project" value="InterPro"/>
</dbReference>
<dbReference type="Pfam" id="PF00332">
    <property type="entry name" value="Glyco_hydro_17"/>
    <property type="match status" value="1"/>
</dbReference>
<evidence type="ECO:0000256" key="6">
    <source>
        <dbReference type="SAM" id="SignalP"/>
    </source>
</evidence>
<reference evidence="7" key="2">
    <citation type="journal article" date="2024" name="Plant">
        <title>Genomic evolution and insights into agronomic trait innovations of Sesamum species.</title>
        <authorList>
            <person name="Miao H."/>
            <person name="Wang L."/>
            <person name="Qu L."/>
            <person name="Liu H."/>
            <person name="Sun Y."/>
            <person name="Le M."/>
            <person name="Wang Q."/>
            <person name="Wei S."/>
            <person name="Zheng Y."/>
            <person name="Lin W."/>
            <person name="Duan Y."/>
            <person name="Cao H."/>
            <person name="Xiong S."/>
            <person name="Wang X."/>
            <person name="Wei L."/>
            <person name="Li C."/>
            <person name="Ma Q."/>
            <person name="Ju M."/>
            <person name="Zhao R."/>
            <person name="Li G."/>
            <person name="Mu C."/>
            <person name="Tian Q."/>
            <person name="Mei H."/>
            <person name="Zhang T."/>
            <person name="Gao T."/>
            <person name="Zhang H."/>
        </authorList>
    </citation>
    <scope>NUCLEOTIDE SEQUENCE</scope>
    <source>
        <strain evidence="7">3651</strain>
    </source>
</reference>
<evidence type="ECO:0000256" key="5">
    <source>
        <dbReference type="RuleBase" id="RU004336"/>
    </source>
</evidence>
<name>A0AAE1YGW9_9LAMI</name>
<evidence type="ECO:0000256" key="3">
    <source>
        <dbReference type="ARBA" id="ARBA00023295"/>
    </source>
</evidence>
<dbReference type="AlphaFoldDB" id="A0AAE1YGW9"/>
<feature type="signal peptide" evidence="6">
    <location>
        <begin position="1"/>
        <end position="31"/>
    </location>
</feature>
<organism evidence="7 8">
    <name type="scientific">Sesamum alatum</name>
    <dbReference type="NCBI Taxonomy" id="300844"/>
    <lineage>
        <taxon>Eukaryota</taxon>
        <taxon>Viridiplantae</taxon>
        <taxon>Streptophyta</taxon>
        <taxon>Embryophyta</taxon>
        <taxon>Tracheophyta</taxon>
        <taxon>Spermatophyta</taxon>
        <taxon>Magnoliopsida</taxon>
        <taxon>eudicotyledons</taxon>
        <taxon>Gunneridae</taxon>
        <taxon>Pentapetalae</taxon>
        <taxon>asterids</taxon>
        <taxon>lamiids</taxon>
        <taxon>Lamiales</taxon>
        <taxon>Pedaliaceae</taxon>
        <taxon>Sesamum</taxon>
    </lineage>
</organism>
<evidence type="ECO:0000313" key="8">
    <source>
        <dbReference type="Proteomes" id="UP001293254"/>
    </source>
</evidence>
<proteinExistence type="inferred from homology"/>
<dbReference type="InterPro" id="IPR017853">
    <property type="entry name" value="GH"/>
</dbReference>